<feature type="compositionally biased region" description="Polar residues" evidence="1">
    <location>
        <begin position="49"/>
        <end position="65"/>
    </location>
</feature>
<gene>
    <name evidence="2" type="ORF">GSI_04384</name>
</gene>
<organism evidence="2 3">
    <name type="scientific">Ganoderma sinense ZZ0214-1</name>
    <dbReference type="NCBI Taxonomy" id="1077348"/>
    <lineage>
        <taxon>Eukaryota</taxon>
        <taxon>Fungi</taxon>
        <taxon>Dikarya</taxon>
        <taxon>Basidiomycota</taxon>
        <taxon>Agaricomycotina</taxon>
        <taxon>Agaricomycetes</taxon>
        <taxon>Polyporales</taxon>
        <taxon>Polyporaceae</taxon>
        <taxon>Ganoderma</taxon>
    </lineage>
</organism>
<feature type="compositionally biased region" description="Basic residues" evidence="1">
    <location>
        <begin position="592"/>
        <end position="602"/>
    </location>
</feature>
<proteinExistence type="predicted"/>
<feature type="region of interest" description="Disordered" evidence="1">
    <location>
        <begin position="1"/>
        <end position="93"/>
    </location>
</feature>
<accession>A0A2G8SJ20</accession>
<dbReference type="EMBL" id="AYKW01000007">
    <property type="protein sequence ID" value="PIL33759.1"/>
    <property type="molecule type" value="Genomic_DNA"/>
</dbReference>
<reference evidence="2 3" key="1">
    <citation type="journal article" date="2015" name="Sci. Rep.">
        <title>Chromosome-level genome map provides insights into diverse defense mechanisms in the medicinal fungus Ganoderma sinense.</title>
        <authorList>
            <person name="Zhu Y."/>
            <person name="Xu J."/>
            <person name="Sun C."/>
            <person name="Zhou S."/>
            <person name="Xu H."/>
            <person name="Nelson D.R."/>
            <person name="Qian J."/>
            <person name="Song J."/>
            <person name="Luo H."/>
            <person name="Xiang L."/>
            <person name="Li Y."/>
            <person name="Xu Z."/>
            <person name="Ji A."/>
            <person name="Wang L."/>
            <person name="Lu S."/>
            <person name="Hayward A."/>
            <person name="Sun W."/>
            <person name="Li X."/>
            <person name="Schwartz D.C."/>
            <person name="Wang Y."/>
            <person name="Chen S."/>
        </authorList>
    </citation>
    <scope>NUCLEOTIDE SEQUENCE [LARGE SCALE GENOMIC DNA]</scope>
    <source>
        <strain evidence="2 3">ZZ0214-1</strain>
    </source>
</reference>
<dbReference type="PANTHER" id="PTHR46579">
    <property type="entry name" value="F5/8 TYPE C DOMAIN-CONTAINING PROTEIN-RELATED"/>
    <property type="match status" value="1"/>
</dbReference>
<dbReference type="Proteomes" id="UP000230002">
    <property type="component" value="Unassembled WGS sequence"/>
</dbReference>
<feature type="compositionally biased region" description="Basic and acidic residues" evidence="1">
    <location>
        <begin position="603"/>
        <end position="620"/>
    </location>
</feature>
<feature type="compositionally biased region" description="Acidic residues" evidence="1">
    <location>
        <begin position="18"/>
        <end position="33"/>
    </location>
</feature>
<comment type="caution">
    <text evidence="2">The sequence shown here is derived from an EMBL/GenBank/DDBJ whole genome shotgun (WGS) entry which is preliminary data.</text>
</comment>
<evidence type="ECO:0000313" key="2">
    <source>
        <dbReference type="EMBL" id="PIL33759.1"/>
    </source>
</evidence>
<name>A0A2G8SJ20_9APHY</name>
<feature type="compositionally biased region" description="Pro residues" evidence="1">
    <location>
        <begin position="77"/>
        <end position="90"/>
    </location>
</feature>
<feature type="region of interest" description="Disordered" evidence="1">
    <location>
        <begin position="558"/>
        <end position="638"/>
    </location>
</feature>
<protein>
    <submittedName>
        <fullName evidence="2">Uncharacterized protein</fullName>
    </submittedName>
</protein>
<keyword evidence="3" id="KW-1185">Reference proteome</keyword>
<sequence length="794" mass="89402">MDPHPDDSDGPDVMQIDDQPEPICDDDWEEAESDSEHEVPLVDDPPVLSSATAPSSTGMASSTLNHLPHPAGSDGQPIPPSVNVPPPPDHMPTEPVHVEEPVDPYLSTRPPRPPFSLVLCDWHPAVLLATILCAWLHLSGHLPFRFCDVVLTVIAQIFRELGHGTLIPSLRATLAGSLSSLQLNPQFQIFPTCPHCLKPHPESVYDDIKSKCFLCSTSLFTLDGNPLLRFPYKSLTEQLTAILAMPGMEEAMQAWRRRRRVAGRLVDIFDGLICRALRGPDGRPFFRYDLPEDPDDELRIGVVLGLDCAGMGLIKSHRFSYVRSLISQSYTSGPMSFSIINLEPHLRFRAATLLLSAIIPGPKESNPDQTQYFMVVVVNELGRLWRTGASIPTPSRPGGRIVRVILAGVFCDKLAAHKVGRFGSHNHRFFCTLDWIPQSLKATVAAFTRNAFRSRTDTQHRVVKTHFYHIWVQLKILRKNHELRDLHKILKDLSLPANLGRLPRLIGEPAGGSLTADQWLILAVTVGPLVLPQLWQNCLPDPDGVRLKERREQIDQILLQRKENRKKKVQPAANSDQLAAPEREGVPTRPSQSRRKKPSRAKKPLDEAAPVRRSTRESRPTAKRQAMVLESDDEGAMEISEDEVYPSEDDDDNASTMSTNGLHPRDLDVFLKLCSALTQFLANELTTQNVEDADRLLREYCIELLEIYGPGVIRPNHHYATHTGDFVLSYGPLREFWTFIFERLNKILKSYKTSNHDGGQIECTFFREFHRTAELYRVVRFSGTFRFLVHVSHQ</sequence>
<dbReference type="AlphaFoldDB" id="A0A2G8SJ20"/>
<evidence type="ECO:0000256" key="1">
    <source>
        <dbReference type="SAM" id="MobiDB-lite"/>
    </source>
</evidence>
<dbReference type="OrthoDB" id="3239894at2759"/>
<evidence type="ECO:0000313" key="3">
    <source>
        <dbReference type="Proteomes" id="UP000230002"/>
    </source>
</evidence>
<dbReference type="PANTHER" id="PTHR46579:SF1">
    <property type="entry name" value="F5_8 TYPE C DOMAIN-CONTAINING PROTEIN"/>
    <property type="match status" value="1"/>
</dbReference>